<name>A0ABV1S4R2_BACAB</name>
<sequence>MFTWAYPSIADLQLHKIKKYQSILKNDYRDFSKAIRLNSQEIGAGSFVYLRRIFENLIEETRQIALEQNTDWDNSVFEGSKIDQKIKLLKDYLPSILVENRKLYAILSKGIHELTEQECLDLFPKVQLAIELILDEKIHQKEKQMKISSVKSFVSATIEKFKS</sequence>
<dbReference type="EMBL" id="JBEOME010000004">
    <property type="protein sequence ID" value="MER3121536.1"/>
    <property type="molecule type" value="Genomic_DNA"/>
</dbReference>
<accession>A0ABV1S4R2</accession>
<evidence type="ECO:0000313" key="1">
    <source>
        <dbReference type="EMBL" id="MER3121536.1"/>
    </source>
</evidence>
<organism evidence="1 2">
    <name type="scientific">Bacillus altitudinis</name>
    <dbReference type="NCBI Taxonomy" id="293387"/>
    <lineage>
        <taxon>Bacteria</taxon>
        <taxon>Bacillati</taxon>
        <taxon>Bacillota</taxon>
        <taxon>Bacilli</taxon>
        <taxon>Bacillales</taxon>
        <taxon>Bacillaceae</taxon>
        <taxon>Bacillus</taxon>
    </lineage>
</organism>
<protein>
    <submittedName>
        <fullName evidence="1">Uncharacterized protein</fullName>
    </submittedName>
</protein>
<gene>
    <name evidence="1" type="ORF">ABQG71_10020</name>
</gene>
<evidence type="ECO:0000313" key="2">
    <source>
        <dbReference type="Proteomes" id="UP001467674"/>
    </source>
</evidence>
<keyword evidence="2" id="KW-1185">Reference proteome</keyword>
<dbReference type="RefSeq" id="WP_171464987.1">
    <property type="nucleotide sequence ID" value="NZ_CP139561.1"/>
</dbReference>
<comment type="caution">
    <text evidence="1">The sequence shown here is derived from an EMBL/GenBank/DDBJ whole genome shotgun (WGS) entry which is preliminary data.</text>
</comment>
<dbReference type="Proteomes" id="UP001467674">
    <property type="component" value="Unassembled WGS sequence"/>
</dbReference>
<reference evidence="1 2" key="1">
    <citation type="submission" date="2024-06" db="EMBL/GenBank/DDBJ databases">
        <title>Construction of an artificial bacterial consortium using nitrogen cycle bacteria from Cuatro Cienegas Basin and a mangrove forest.</title>
        <authorList>
            <person name="Aguilera-Najera D."/>
            <person name="Marquez-Cianci L."/>
            <person name="Martinez-Perez E."/>
            <person name="Rosas-Barrera M."/>
            <person name="Rodriguez-Cruz U.E."/>
            <person name="Tapia-Lopez R."/>
            <person name="Eguiarte L.E."/>
            <person name="Souza-Saldivar V."/>
        </authorList>
    </citation>
    <scope>NUCLEOTIDE SEQUENCE [LARGE SCALE GENOMIC DNA]</scope>
    <source>
        <strain evidence="1 2">S14-15</strain>
    </source>
</reference>
<proteinExistence type="predicted"/>